<dbReference type="InterPro" id="IPR003593">
    <property type="entry name" value="AAA+_ATPase"/>
</dbReference>
<dbReference type="Pfam" id="PF00005">
    <property type="entry name" value="ABC_tran"/>
    <property type="match status" value="1"/>
</dbReference>
<dbReference type="Proteomes" id="UP001224418">
    <property type="component" value="Unassembled WGS sequence"/>
</dbReference>
<feature type="domain" description="ABC transmembrane type-1" evidence="9">
    <location>
        <begin position="41"/>
        <end position="219"/>
    </location>
</feature>
<dbReference type="Gene3D" id="1.20.1560.10">
    <property type="entry name" value="ABC transporter type 1, transmembrane domain"/>
    <property type="match status" value="1"/>
</dbReference>
<keyword evidence="2 7" id="KW-0812">Transmembrane</keyword>
<evidence type="ECO:0000256" key="6">
    <source>
        <dbReference type="ARBA" id="ARBA00023136"/>
    </source>
</evidence>
<dbReference type="CDD" id="cd03228">
    <property type="entry name" value="ABCC_MRP_Like"/>
    <property type="match status" value="1"/>
</dbReference>
<evidence type="ECO:0000259" key="8">
    <source>
        <dbReference type="PROSITE" id="PS50893"/>
    </source>
</evidence>
<gene>
    <name evidence="10" type="ORF">QOZ93_000523</name>
</gene>
<dbReference type="InterPro" id="IPR036640">
    <property type="entry name" value="ABC1_TM_sf"/>
</dbReference>
<evidence type="ECO:0000256" key="2">
    <source>
        <dbReference type="ARBA" id="ARBA00022692"/>
    </source>
</evidence>
<evidence type="ECO:0000256" key="5">
    <source>
        <dbReference type="ARBA" id="ARBA00022989"/>
    </source>
</evidence>
<evidence type="ECO:0000256" key="1">
    <source>
        <dbReference type="ARBA" id="ARBA00004651"/>
    </source>
</evidence>
<dbReference type="PANTHER" id="PTHR43394">
    <property type="entry name" value="ATP-DEPENDENT PERMEASE MDL1, MITOCHONDRIAL"/>
    <property type="match status" value="1"/>
</dbReference>
<feature type="transmembrane region" description="Helical" evidence="7">
    <location>
        <begin position="156"/>
        <end position="181"/>
    </location>
</feature>
<dbReference type="InterPro" id="IPR027417">
    <property type="entry name" value="P-loop_NTPase"/>
</dbReference>
<dbReference type="PROSITE" id="PS00211">
    <property type="entry name" value="ABC_TRANSPORTER_1"/>
    <property type="match status" value="1"/>
</dbReference>
<proteinExistence type="predicted"/>
<dbReference type="SUPFAM" id="SSF52540">
    <property type="entry name" value="P-loop containing nucleoside triphosphate hydrolases"/>
    <property type="match status" value="1"/>
</dbReference>
<keyword evidence="6 7" id="KW-0472">Membrane</keyword>
<evidence type="ECO:0000256" key="3">
    <source>
        <dbReference type="ARBA" id="ARBA00022741"/>
    </source>
</evidence>
<dbReference type="EMBL" id="JAUSWN010000003">
    <property type="protein sequence ID" value="MDQ0478795.1"/>
    <property type="molecule type" value="Genomic_DNA"/>
</dbReference>
<evidence type="ECO:0000256" key="4">
    <source>
        <dbReference type="ARBA" id="ARBA00022840"/>
    </source>
</evidence>
<dbReference type="RefSeq" id="WP_307354995.1">
    <property type="nucleotide sequence ID" value="NZ_JAUSWN010000003.1"/>
</dbReference>
<evidence type="ECO:0000259" key="9">
    <source>
        <dbReference type="PROSITE" id="PS50929"/>
    </source>
</evidence>
<dbReference type="InterPro" id="IPR011527">
    <property type="entry name" value="ABC1_TM_dom"/>
</dbReference>
<evidence type="ECO:0000256" key="7">
    <source>
        <dbReference type="SAM" id="Phobius"/>
    </source>
</evidence>
<dbReference type="SMART" id="SM00382">
    <property type="entry name" value="AAA"/>
    <property type="match status" value="1"/>
</dbReference>
<keyword evidence="11" id="KW-1185">Reference proteome</keyword>
<name>A0ABU0JQS9_HATLI</name>
<keyword evidence="4" id="KW-0067">ATP-binding</keyword>
<dbReference type="InterPro" id="IPR003439">
    <property type="entry name" value="ABC_transporter-like_ATP-bd"/>
</dbReference>
<dbReference type="Gene3D" id="3.40.50.300">
    <property type="entry name" value="P-loop containing nucleotide triphosphate hydrolases"/>
    <property type="match status" value="1"/>
</dbReference>
<evidence type="ECO:0000313" key="11">
    <source>
        <dbReference type="Proteomes" id="UP001224418"/>
    </source>
</evidence>
<protein>
    <submittedName>
        <fullName evidence="10">ABC-type multidrug transport system fused ATPase/permease subunit</fullName>
    </submittedName>
</protein>
<dbReference type="InterPro" id="IPR017871">
    <property type="entry name" value="ABC_transporter-like_CS"/>
</dbReference>
<comment type="caution">
    <text evidence="10">The sequence shown here is derived from an EMBL/GenBank/DDBJ whole genome shotgun (WGS) entry which is preliminary data.</text>
</comment>
<accession>A0ABU0JQS9</accession>
<dbReference type="PROSITE" id="PS50893">
    <property type="entry name" value="ABC_TRANSPORTER_2"/>
    <property type="match status" value="1"/>
</dbReference>
<feature type="domain" description="ABC transporter" evidence="8">
    <location>
        <begin position="261"/>
        <end position="501"/>
    </location>
</feature>
<organism evidence="10 11">
    <name type="scientific">Hathewaya limosa</name>
    <name type="common">Clostridium limosum</name>
    <dbReference type="NCBI Taxonomy" id="1536"/>
    <lineage>
        <taxon>Bacteria</taxon>
        <taxon>Bacillati</taxon>
        <taxon>Bacillota</taxon>
        <taxon>Clostridia</taxon>
        <taxon>Eubacteriales</taxon>
        <taxon>Clostridiaceae</taxon>
        <taxon>Hathewaya</taxon>
    </lineage>
</organism>
<keyword evidence="5 7" id="KW-1133">Transmembrane helix</keyword>
<comment type="subcellular location">
    <subcellularLocation>
        <location evidence="1">Cell membrane</location>
        <topology evidence="1">Multi-pass membrane protein</topology>
    </subcellularLocation>
</comment>
<feature type="transmembrane region" description="Helical" evidence="7">
    <location>
        <begin position="193"/>
        <end position="211"/>
    </location>
</feature>
<dbReference type="SUPFAM" id="SSF90123">
    <property type="entry name" value="ABC transporter transmembrane region"/>
    <property type="match status" value="1"/>
</dbReference>
<sequence length="515" mass="59316">MFKCLNYYDHIMLTDYENIDVSKGKEIFNAGLDSYMDGFHEGFAHIIVDFRTLIQSILGLLIYCIFIAKINFLIPVILIIISSFSIIVNLFNEKWVNNNNEKWFKIDTKLRYLSTQSKSLKNAKDVRLYNIKNWFMDIFNCLINLRQNWLKKELRIYFLVNLSERLLTAIKYAIAYFIVFNKVRNGSININEFIMIIGLILGVNTWITTIFDSLKYLQLNNITVNNSRTAIEIDDVIQKNNTNSNSYNLYNEIPLQKTYELRFENVSFAFPGSKTKIFDNLNLTIHKGEKLALVGVNGAGKTTLVKLMCGLYTPTEGKIYLDGIDISTYKKEDYFNLYSVLFQNSQILALSIAENVACCIKEKINYDKVKDCIKLAGLDSEIQKLKSGINANMLKELDDEGVVFSGGQAQKLLFARCLYKDSPIVILDEPTSALDALAESEMYEKYNSLINDKTSVFISHRLSSTKFCNRIILLNHGKIIEEGTHNELLRENGEYSKMFNIQSSYYQEEVTYDNV</sequence>
<keyword evidence="3" id="KW-0547">Nucleotide-binding</keyword>
<evidence type="ECO:0000313" key="10">
    <source>
        <dbReference type="EMBL" id="MDQ0478795.1"/>
    </source>
</evidence>
<reference evidence="10 11" key="1">
    <citation type="submission" date="2023-07" db="EMBL/GenBank/DDBJ databases">
        <title>Genomic Encyclopedia of Type Strains, Phase IV (KMG-IV): sequencing the most valuable type-strain genomes for metagenomic binning, comparative biology and taxonomic classification.</title>
        <authorList>
            <person name="Goeker M."/>
        </authorList>
    </citation>
    <scope>NUCLEOTIDE SEQUENCE [LARGE SCALE GENOMIC DNA]</scope>
    <source>
        <strain evidence="10 11">DSM 1400</strain>
    </source>
</reference>
<dbReference type="PROSITE" id="PS50929">
    <property type="entry name" value="ABC_TM1F"/>
    <property type="match status" value="1"/>
</dbReference>
<dbReference type="InterPro" id="IPR039421">
    <property type="entry name" value="Type_1_exporter"/>
</dbReference>
<dbReference type="PANTHER" id="PTHR43394:SF1">
    <property type="entry name" value="ATP-BINDING CASSETTE SUB-FAMILY B MEMBER 10, MITOCHONDRIAL"/>
    <property type="match status" value="1"/>
</dbReference>